<keyword evidence="4" id="KW-0235">DNA replication</keyword>
<feature type="domain" description="Nudix hydrolase" evidence="12">
    <location>
        <begin position="5"/>
        <end position="134"/>
    </location>
</feature>
<evidence type="ECO:0000256" key="8">
    <source>
        <dbReference type="ARBA" id="ARBA00022842"/>
    </source>
</evidence>
<dbReference type="Pfam" id="PF14815">
    <property type="entry name" value="NUDIX_4"/>
    <property type="match status" value="1"/>
</dbReference>
<dbReference type="CDD" id="cd03425">
    <property type="entry name" value="NUDIX_MutT_NudA_like"/>
    <property type="match status" value="1"/>
</dbReference>
<keyword evidence="3" id="KW-0515">Mutator protein</keyword>
<evidence type="ECO:0000256" key="11">
    <source>
        <dbReference type="ARBA" id="ARBA00038905"/>
    </source>
</evidence>
<accession>A0A381SY82</accession>
<sequence length="137" mass="16030">MNHKRELLSIVIGILRNTKNEVLLGKRMKGKNLKGYWEFPGGKIEPNETPEEALFREFQEELGVEIGRSKKMEPIEYHYDHYDVLLMPFKIIDYIGYPSGLEGQELIWCTTDQLWEIEILPADRSLIEKLTAEFQST</sequence>
<keyword evidence="9" id="KW-0234">DNA repair</keyword>
<evidence type="ECO:0000256" key="3">
    <source>
        <dbReference type="ARBA" id="ARBA00022457"/>
    </source>
</evidence>
<dbReference type="PANTHER" id="PTHR47707:SF1">
    <property type="entry name" value="NUDIX HYDROLASE FAMILY PROTEIN"/>
    <property type="match status" value="1"/>
</dbReference>
<dbReference type="GO" id="GO:0006260">
    <property type="term" value="P:DNA replication"/>
    <property type="evidence" value="ECO:0007669"/>
    <property type="project" value="UniProtKB-KW"/>
</dbReference>
<evidence type="ECO:0000313" key="13">
    <source>
        <dbReference type="EMBL" id="SVA08995.1"/>
    </source>
</evidence>
<comment type="cofactor">
    <cofactor evidence="1">
        <name>Mg(2+)</name>
        <dbReference type="ChEBI" id="CHEBI:18420"/>
    </cofactor>
</comment>
<keyword evidence="8" id="KW-0460">Magnesium</keyword>
<organism evidence="13">
    <name type="scientific">marine metagenome</name>
    <dbReference type="NCBI Taxonomy" id="408172"/>
    <lineage>
        <taxon>unclassified sequences</taxon>
        <taxon>metagenomes</taxon>
        <taxon>ecological metagenomes</taxon>
    </lineage>
</organism>
<keyword evidence="7" id="KW-0378">Hydrolase</keyword>
<dbReference type="EC" id="3.6.1.55" evidence="11"/>
<evidence type="ECO:0000256" key="6">
    <source>
        <dbReference type="ARBA" id="ARBA00022763"/>
    </source>
</evidence>
<evidence type="ECO:0000256" key="1">
    <source>
        <dbReference type="ARBA" id="ARBA00001946"/>
    </source>
</evidence>
<dbReference type="PANTHER" id="PTHR47707">
    <property type="entry name" value="8-OXO-DGTP DIPHOSPHATASE"/>
    <property type="match status" value="1"/>
</dbReference>
<dbReference type="GO" id="GO:0008413">
    <property type="term" value="F:8-oxo-7,8-dihydroguanosine triphosphate pyrophosphatase activity"/>
    <property type="evidence" value="ECO:0007669"/>
    <property type="project" value="InterPro"/>
</dbReference>
<dbReference type="Gene3D" id="3.90.79.10">
    <property type="entry name" value="Nucleoside Triphosphate Pyrophosphohydrolase"/>
    <property type="match status" value="1"/>
</dbReference>
<dbReference type="PROSITE" id="PS51462">
    <property type="entry name" value="NUDIX"/>
    <property type="match status" value="1"/>
</dbReference>
<dbReference type="EMBL" id="UINC01003756">
    <property type="protein sequence ID" value="SVA08995.1"/>
    <property type="molecule type" value="Genomic_DNA"/>
</dbReference>
<dbReference type="InterPro" id="IPR020476">
    <property type="entry name" value="Nudix_hydrolase"/>
</dbReference>
<evidence type="ECO:0000256" key="10">
    <source>
        <dbReference type="ARBA" id="ARBA00035861"/>
    </source>
</evidence>
<dbReference type="GO" id="GO:0044716">
    <property type="term" value="F:8-oxo-GDP phosphatase activity"/>
    <property type="evidence" value="ECO:0007669"/>
    <property type="project" value="TreeGrafter"/>
</dbReference>
<evidence type="ECO:0000256" key="9">
    <source>
        <dbReference type="ARBA" id="ARBA00023204"/>
    </source>
</evidence>
<reference evidence="13" key="1">
    <citation type="submission" date="2018-05" db="EMBL/GenBank/DDBJ databases">
        <authorList>
            <person name="Lanie J.A."/>
            <person name="Ng W.-L."/>
            <person name="Kazmierczak K.M."/>
            <person name="Andrzejewski T.M."/>
            <person name="Davidsen T.M."/>
            <person name="Wayne K.J."/>
            <person name="Tettelin H."/>
            <person name="Glass J.I."/>
            <person name="Rusch D."/>
            <person name="Podicherti R."/>
            <person name="Tsui H.-C.T."/>
            <person name="Winkler M.E."/>
        </authorList>
    </citation>
    <scope>NUCLEOTIDE SEQUENCE</scope>
</reference>
<dbReference type="PROSITE" id="PS00893">
    <property type="entry name" value="NUDIX_BOX"/>
    <property type="match status" value="1"/>
</dbReference>
<dbReference type="InterPro" id="IPR020084">
    <property type="entry name" value="NUDIX_hydrolase_CS"/>
</dbReference>
<dbReference type="GO" id="GO:0044715">
    <property type="term" value="F:8-oxo-dGDP phosphatase activity"/>
    <property type="evidence" value="ECO:0007669"/>
    <property type="project" value="TreeGrafter"/>
</dbReference>
<name>A0A381SY82_9ZZZZ</name>
<keyword evidence="6" id="KW-0227">DNA damage</keyword>
<dbReference type="PRINTS" id="PR00502">
    <property type="entry name" value="NUDIXFAMILY"/>
</dbReference>
<dbReference type="InterPro" id="IPR000086">
    <property type="entry name" value="NUDIX_hydrolase_dom"/>
</dbReference>
<evidence type="ECO:0000259" key="12">
    <source>
        <dbReference type="PROSITE" id="PS51462"/>
    </source>
</evidence>
<gene>
    <name evidence="13" type="ORF">METZ01_LOCUS61849</name>
</gene>
<dbReference type="GO" id="GO:0006281">
    <property type="term" value="P:DNA repair"/>
    <property type="evidence" value="ECO:0007669"/>
    <property type="project" value="UniProtKB-KW"/>
</dbReference>
<dbReference type="GO" id="GO:0035539">
    <property type="term" value="F:8-oxo-7,8-dihydrodeoxyguanosine triphosphate pyrophosphatase activity"/>
    <property type="evidence" value="ECO:0007669"/>
    <property type="project" value="UniProtKB-EC"/>
</dbReference>
<evidence type="ECO:0000256" key="2">
    <source>
        <dbReference type="ARBA" id="ARBA00005582"/>
    </source>
</evidence>
<proteinExistence type="inferred from homology"/>
<protein>
    <recommendedName>
        <fullName evidence="11">8-oxo-dGTP diphosphatase</fullName>
        <ecNumber evidence="11">3.6.1.55</ecNumber>
    </recommendedName>
</protein>
<dbReference type="InterPro" id="IPR015797">
    <property type="entry name" value="NUDIX_hydrolase-like_dom_sf"/>
</dbReference>
<keyword evidence="5" id="KW-0479">Metal-binding</keyword>
<comment type="similarity">
    <text evidence="2">Belongs to the Nudix hydrolase family.</text>
</comment>
<evidence type="ECO:0000256" key="4">
    <source>
        <dbReference type="ARBA" id="ARBA00022705"/>
    </source>
</evidence>
<dbReference type="InterPro" id="IPR047127">
    <property type="entry name" value="MutT-like"/>
</dbReference>
<dbReference type="SUPFAM" id="SSF55811">
    <property type="entry name" value="Nudix"/>
    <property type="match status" value="1"/>
</dbReference>
<dbReference type="InterPro" id="IPR029119">
    <property type="entry name" value="MutY_C"/>
</dbReference>
<dbReference type="NCBIfam" id="TIGR00586">
    <property type="entry name" value="mutt"/>
    <property type="match status" value="1"/>
</dbReference>
<dbReference type="AlphaFoldDB" id="A0A381SY82"/>
<comment type="catalytic activity">
    <reaction evidence="10">
        <text>8-oxo-dGTP + H2O = 8-oxo-dGMP + diphosphate + H(+)</text>
        <dbReference type="Rhea" id="RHEA:31575"/>
        <dbReference type="ChEBI" id="CHEBI:15377"/>
        <dbReference type="ChEBI" id="CHEBI:15378"/>
        <dbReference type="ChEBI" id="CHEBI:33019"/>
        <dbReference type="ChEBI" id="CHEBI:63224"/>
        <dbReference type="ChEBI" id="CHEBI:77896"/>
        <dbReference type="EC" id="3.6.1.55"/>
    </reaction>
</comment>
<dbReference type="GO" id="GO:0046872">
    <property type="term" value="F:metal ion binding"/>
    <property type="evidence" value="ECO:0007669"/>
    <property type="project" value="UniProtKB-KW"/>
</dbReference>
<dbReference type="InterPro" id="IPR003561">
    <property type="entry name" value="Mutator_MutT"/>
</dbReference>
<evidence type="ECO:0000256" key="5">
    <source>
        <dbReference type="ARBA" id="ARBA00022723"/>
    </source>
</evidence>
<evidence type="ECO:0000256" key="7">
    <source>
        <dbReference type="ARBA" id="ARBA00022801"/>
    </source>
</evidence>